<protein>
    <submittedName>
        <fullName evidence="1">Uncharacterized protein</fullName>
    </submittedName>
</protein>
<accession>A0ACB9QGC4</accession>
<proteinExistence type="predicted"/>
<name>A0ACB9QGC4_9MYRT</name>
<keyword evidence="2" id="KW-1185">Reference proteome</keyword>
<gene>
    <name evidence="1" type="ORF">MLD38_020565</name>
</gene>
<reference evidence="2" key="1">
    <citation type="journal article" date="2023" name="Front. Plant Sci.">
        <title>Chromosomal-level genome assembly of Melastoma candidum provides insights into trichome evolution.</title>
        <authorList>
            <person name="Zhong Y."/>
            <person name="Wu W."/>
            <person name="Sun C."/>
            <person name="Zou P."/>
            <person name="Liu Y."/>
            <person name="Dai S."/>
            <person name="Zhou R."/>
        </authorList>
    </citation>
    <scope>NUCLEOTIDE SEQUENCE [LARGE SCALE GENOMIC DNA]</scope>
</reference>
<comment type="caution">
    <text evidence="1">The sequence shown here is derived from an EMBL/GenBank/DDBJ whole genome shotgun (WGS) entry which is preliminary data.</text>
</comment>
<evidence type="ECO:0000313" key="2">
    <source>
        <dbReference type="Proteomes" id="UP001057402"/>
    </source>
</evidence>
<dbReference type="EMBL" id="CM042885">
    <property type="protein sequence ID" value="KAI4364477.1"/>
    <property type="molecule type" value="Genomic_DNA"/>
</dbReference>
<sequence length="919" mass="101607">MDQHGSKSGGFFQLFDWKAKSRKKLFSSKSESPEYAKQGKRSERNLPRTRVYLMDENETGMEYSGRGNGGFSCSSSVTDDDALGSRGPSVVARLMGLDSMPTSTCPEAYPNPFSDTQSLPDSRSCHRNPDYHHNYPMAHSGNCRSDIEGPQGRPMEEKPQMPRPVCRPLERFQTEVLPPKSAKAIMITRHRLLSPIKSPGFILSRDAAHIMEAAAKIIDAGQDPRTKRKTPALMSSSGNGTIWHRKHQEEQPPSHVLLGVQDNNEKTDVVRRTTSRLSEVSERSLDTSTSKYLKDHSLYKSSNGLETPSSHASSDKEAFPSFRNSGKSISLAVQAKANVQKRGGMPLKESSDMSQMETGEGKPGESFRSQSRAGKNPHKRSPVSNSSVVLRQNNQRQNCTMDKQKPPPEPSYSILQGRKPLSVDTSSQQKTSDRPTGRSKVGSRRMEDTGSGKESSLPNTKNNPRKKQSIKDELHLDKTHARNDSSGDKNKKPVHSISRPNKLPTWNKDSKKDGMDVISFTFTAPLARTTTAPGTLGQVQKSANCMGKRAYSQADSTRSPVVNHIVGGDALSMLLEQKLRELSNEVGSSSHDAASGQSPSTSTSLFQDSTTAETGANSMQKSSDYEERNISWPSSNSFDNSNVFPFKFKNPIKEFDGENYDDKVMQLDFQNLSPSSVLEPSFSAENCFSSETMDGSLVQGNNQSLAHAGEILLPCLYKKPQVVEPDVDLFDSASSLLTKGNVVRKHHSVTISANAMGNNNWEIDYVKAILSNAELMFKDFALGRSREIINPHLFEQMEGRKGFAKSGFSGCRLTRKALFDCVSECTELRCKKFIGGGCKSWAKGLSMVRKKERLAEDIYKEILDYRSLGDSMVDDLVDKDMRSPYGRWVDFEADVFAIGLEIGSNILDSLVDEAIATLF</sequence>
<organism evidence="1 2">
    <name type="scientific">Melastoma candidum</name>
    <dbReference type="NCBI Taxonomy" id="119954"/>
    <lineage>
        <taxon>Eukaryota</taxon>
        <taxon>Viridiplantae</taxon>
        <taxon>Streptophyta</taxon>
        <taxon>Embryophyta</taxon>
        <taxon>Tracheophyta</taxon>
        <taxon>Spermatophyta</taxon>
        <taxon>Magnoliopsida</taxon>
        <taxon>eudicotyledons</taxon>
        <taxon>Gunneridae</taxon>
        <taxon>Pentapetalae</taxon>
        <taxon>rosids</taxon>
        <taxon>malvids</taxon>
        <taxon>Myrtales</taxon>
        <taxon>Melastomataceae</taxon>
        <taxon>Melastomatoideae</taxon>
        <taxon>Melastomateae</taxon>
        <taxon>Melastoma</taxon>
    </lineage>
</organism>
<dbReference type="Proteomes" id="UP001057402">
    <property type="component" value="Chromosome 6"/>
</dbReference>
<evidence type="ECO:0000313" key="1">
    <source>
        <dbReference type="EMBL" id="KAI4364477.1"/>
    </source>
</evidence>